<protein>
    <submittedName>
        <fullName evidence="2">Uncharacterized protein</fullName>
    </submittedName>
</protein>
<organism evidence="2 3">
    <name type="scientific">Meripilus lineatus</name>
    <dbReference type="NCBI Taxonomy" id="2056292"/>
    <lineage>
        <taxon>Eukaryota</taxon>
        <taxon>Fungi</taxon>
        <taxon>Dikarya</taxon>
        <taxon>Basidiomycota</taxon>
        <taxon>Agaricomycotina</taxon>
        <taxon>Agaricomycetes</taxon>
        <taxon>Polyporales</taxon>
        <taxon>Meripilaceae</taxon>
        <taxon>Meripilus</taxon>
    </lineage>
</organism>
<reference evidence="2" key="1">
    <citation type="submission" date="2022-07" db="EMBL/GenBank/DDBJ databases">
        <title>Genome Sequence of Physisporinus lineatus.</title>
        <authorList>
            <person name="Buettner E."/>
        </authorList>
    </citation>
    <scope>NUCLEOTIDE SEQUENCE</scope>
    <source>
        <strain evidence="2">VT162</strain>
    </source>
</reference>
<evidence type="ECO:0000313" key="2">
    <source>
        <dbReference type="EMBL" id="KAJ3476373.1"/>
    </source>
</evidence>
<dbReference type="Proteomes" id="UP001212997">
    <property type="component" value="Unassembled WGS sequence"/>
</dbReference>
<name>A0AAD5Y8M3_9APHY</name>
<comment type="caution">
    <text evidence="2">The sequence shown here is derived from an EMBL/GenBank/DDBJ whole genome shotgun (WGS) entry which is preliminary data.</text>
</comment>
<feature type="region of interest" description="Disordered" evidence="1">
    <location>
        <begin position="112"/>
        <end position="149"/>
    </location>
</feature>
<sequence length="243" mass="27017">MPSGRFYICDSDEDPEDTLDSLDDDLAFTPQYQDSPLSFPPNVSPFTSPLLLPPTVVAVRSRNSKGKIWREINPHPIRAPAGVQGSPGPPDHNHDALQEEDITDQISRIPLSPLHTTDVGGDAGHEQASTTPATVTSEPPLRRPTHLPLQAMPIKPRPLYWSPRNHKELETQGGLLSEEQAGKLRKRYHSRRDSWPSLGTVLTVVLNLRTHFENEVIFFGHVIKEGTKSFGPGRCLKIPTHED</sequence>
<evidence type="ECO:0000256" key="1">
    <source>
        <dbReference type="SAM" id="MobiDB-lite"/>
    </source>
</evidence>
<evidence type="ECO:0000313" key="3">
    <source>
        <dbReference type="Proteomes" id="UP001212997"/>
    </source>
</evidence>
<dbReference type="EMBL" id="JANAWD010000715">
    <property type="protein sequence ID" value="KAJ3476373.1"/>
    <property type="molecule type" value="Genomic_DNA"/>
</dbReference>
<dbReference type="AlphaFoldDB" id="A0AAD5Y8M3"/>
<proteinExistence type="predicted"/>
<feature type="region of interest" description="Disordered" evidence="1">
    <location>
        <begin position="74"/>
        <end position="96"/>
    </location>
</feature>
<keyword evidence="3" id="KW-1185">Reference proteome</keyword>
<feature type="compositionally biased region" description="Polar residues" evidence="1">
    <location>
        <begin position="127"/>
        <end position="137"/>
    </location>
</feature>
<gene>
    <name evidence="2" type="ORF">NLI96_g11195</name>
</gene>
<accession>A0AAD5Y8M3</accession>